<name>A0A486RY73_KLEPN</name>
<reference evidence="1" key="1">
    <citation type="submission" date="2019-03" db="EMBL/GenBank/DDBJ databases">
        <authorList>
            <consortium name="Pathogen Informatics"/>
        </authorList>
    </citation>
    <scope>NUCLEOTIDE SEQUENCE</scope>
    <source>
        <strain evidence="1">5012STDY7626449</strain>
    </source>
</reference>
<gene>
    <name evidence="1" type="ORF">SAMEA4873651_05262</name>
</gene>
<dbReference type="AlphaFoldDB" id="A0A486RY73"/>
<accession>A0A486RY73</accession>
<proteinExistence type="predicted"/>
<evidence type="ECO:0000313" key="1">
    <source>
        <dbReference type="EMBL" id="VGM06664.1"/>
    </source>
</evidence>
<sequence length="31" mass="3534">MDKVNKPVKKLLKHKVIHVHPTPPMIVHATP</sequence>
<dbReference type="EMBL" id="CAAHCT010000020">
    <property type="protein sequence ID" value="VGM06664.1"/>
    <property type="molecule type" value="Genomic_DNA"/>
</dbReference>
<protein>
    <submittedName>
        <fullName evidence="1">Uncharacterized protein</fullName>
    </submittedName>
</protein>
<organism evidence="1">
    <name type="scientific">Klebsiella pneumoniae</name>
    <dbReference type="NCBI Taxonomy" id="573"/>
    <lineage>
        <taxon>Bacteria</taxon>
        <taxon>Pseudomonadati</taxon>
        <taxon>Pseudomonadota</taxon>
        <taxon>Gammaproteobacteria</taxon>
        <taxon>Enterobacterales</taxon>
        <taxon>Enterobacteriaceae</taxon>
        <taxon>Klebsiella/Raoultella group</taxon>
        <taxon>Klebsiella</taxon>
        <taxon>Klebsiella pneumoniae complex</taxon>
    </lineage>
</organism>